<evidence type="ECO:0008006" key="4">
    <source>
        <dbReference type="Google" id="ProtNLM"/>
    </source>
</evidence>
<comment type="caution">
    <text evidence="2">The sequence shown here is derived from an EMBL/GenBank/DDBJ whole genome shotgun (WGS) entry which is preliminary data.</text>
</comment>
<sequence>MTLQTRPPTCIVPFPLVLVEGPADSGKTRMLVELTASPLIGRALMLDLGDGNSDEYGDAVGGGTPTYEIIEHDGSWASIIGQVEAAHEEAGKALAAGEKPYALGVDSGSRLWEMLKTWGGARAKGSIKNQRLLAFDPNADVRIPNNIWDDVHARHQRLMELLGTFPGVVVVTARGRETYLTEDPADPVPKVKTYKVECHRDLTHEASVWIRLSLDAPPTIIGTKSKYLNVRYGKDEARVVPDLDLASLIFKTLRVSDASRPRPVIQLGRERLPEQIRDEAMATTDRDRLQQLLAEAAHPAHQGVTLDNEWGEQESLSELIVRRVRGLSGRADTVAYSVTAARPQALPAPADEPPPTPQQPSPDDKISHQLATTLKQTLAKCGAVTPDRRLTVLQVLTGRRLASEQQLTNQAGATVIGLLAPAIASPTPSDTLTEVMQARMAELMAAQNPTTAEQERPAA</sequence>
<name>A0ABW4T9U4_9ACTN</name>
<organism evidence="2 3">
    <name type="scientific">Nonomuraea mangrovi</name>
    <dbReference type="NCBI Taxonomy" id="2316207"/>
    <lineage>
        <taxon>Bacteria</taxon>
        <taxon>Bacillati</taxon>
        <taxon>Actinomycetota</taxon>
        <taxon>Actinomycetes</taxon>
        <taxon>Streptosporangiales</taxon>
        <taxon>Streptosporangiaceae</taxon>
        <taxon>Nonomuraea</taxon>
    </lineage>
</organism>
<gene>
    <name evidence="2" type="ORF">ACFSKW_39425</name>
</gene>
<evidence type="ECO:0000313" key="2">
    <source>
        <dbReference type="EMBL" id="MFD1937556.1"/>
    </source>
</evidence>
<keyword evidence="3" id="KW-1185">Reference proteome</keyword>
<accession>A0ABW4T9U4</accession>
<evidence type="ECO:0000313" key="3">
    <source>
        <dbReference type="Proteomes" id="UP001597368"/>
    </source>
</evidence>
<feature type="compositionally biased region" description="Pro residues" evidence="1">
    <location>
        <begin position="350"/>
        <end position="360"/>
    </location>
</feature>
<protein>
    <recommendedName>
        <fullName evidence="4">ATP-binding protein</fullName>
    </recommendedName>
</protein>
<dbReference type="RefSeq" id="WP_379578845.1">
    <property type="nucleotide sequence ID" value="NZ_JBHUFV010000061.1"/>
</dbReference>
<reference evidence="3" key="1">
    <citation type="journal article" date="2019" name="Int. J. Syst. Evol. Microbiol.">
        <title>The Global Catalogue of Microorganisms (GCM) 10K type strain sequencing project: providing services to taxonomists for standard genome sequencing and annotation.</title>
        <authorList>
            <consortium name="The Broad Institute Genomics Platform"/>
            <consortium name="The Broad Institute Genome Sequencing Center for Infectious Disease"/>
            <person name="Wu L."/>
            <person name="Ma J."/>
        </authorList>
    </citation>
    <scope>NUCLEOTIDE SEQUENCE [LARGE SCALE GENOMIC DNA]</scope>
    <source>
        <strain evidence="3">ICMP 6774ER</strain>
    </source>
</reference>
<feature type="region of interest" description="Disordered" evidence="1">
    <location>
        <begin position="343"/>
        <end position="365"/>
    </location>
</feature>
<proteinExistence type="predicted"/>
<dbReference type="Proteomes" id="UP001597368">
    <property type="component" value="Unassembled WGS sequence"/>
</dbReference>
<dbReference type="EMBL" id="JBHUFV010000061">
    <property type="protein sequence ID" value="MFD1937556.1"/>
    <property type="molecule type" value="Genomic_DNA"/>
</dbReference>
<evidence type="ECO:0000256" key="1">
    <source>
        <dbReference type="SAM" id="MobiDB-lite"/>
    </source>
</evidence>